<reference evidence="2" key="2">
    <citation type="journal article" date="2015" name="Data Brief">
        <title>Shoot transcriptome of the giant reed, Arundo donax.</title>
        <authorList>
            <person name="Barrero R.A."/>
            <person name="Guerrero F.D."/>
            <person name="Moolhuijzen P."/>
            <person name="Goolsby J.A."/>
            <person name="Tidwell J."/>
            <person name="Bellgard S.E."/>
            <person name="Bellgard M.I."/>
        </authorList>
    </citation>
    <scope>NUCLEOTIDE SEQUENCE</scope>
    <source>
        <tissue evidence="2">Shoot tissue taken approximately 20 cm above the soil surface</tissue>
    </source>
</reference>
<protein>
    <submittedName>
        <fullName evidence="2">Uncharacterized protein</fullName>
    </submittedName>
</protein>
<reference evidence="2" key="1">
    <citation type="submission" date="2014-09" db="EMBL/GenBank/DDBJ databases">
        <authorList>
            <person name="Magalhaes I.L.F."/>
            <person name="Oliveira U."/>
            <person name="Santos F.R."/>
            <person name="Vidigal T.H.D.A."/>
            <person name="Brescovit A.D."/>
            <person name="Santos A.J."/>
        </authorList>
    </citation>
    <scope>NUCLEOTIDE SEQUENCE</scope>
    <source>
        <tissue evidence="2">Shoot tissue taken approximately 20 cm above the soil surface</tissue>
    </source>
</reference>
<evidence type="ECO:0000313" key="2">
    <source>
        <dbReference type="EMBL" id="JAE15841.1"/>
    </source>
</evidence>
<feature type="region of interest" description="Disordered" evidence="1">
    <location>
        <begin position="1"/>
        <end position="24"/>
    </location>
</feature>
<sequence length="24" mass="2620">MESYSLAASSMIKWNQATSQSTTP</sequence>
<organism evidence="2">
    <name type="scientific">Arundo donax</name>
    <name type="common">Giant reed</name>
    <name type="synonym">Donax arundinaceus</name>
    <dbReference type="NCBI Taxonomy" id="35708"/>
    <lineage>
        <taxon>Eukaryota</taxon>
        <taxon>Viridiplantae</taxon>
        <taxon>Streptophyta</taxon>
        <taxon>Embryophyta</taxon>
        <taxon>Tracheophyta</taxon>
        <taxon>Spermatophyta</taxon>
        <taxon>Magnoliopsida</taxon>
        <taxon>Liliopsida</taxon>
        <taxon>Poales</taxon>
        <taxon>Poaceae</taxon>
        <taxon>PACMAD clade</taxon>
        <taxon>Arundinoideae</taxon>
        <taxon>Arundineae</taxon>
        <taxon>Arundo</taxon>
    </lineage>
</organism>
<proteinExistence type="predicted"/>
<evidence type="ECO:0000256" key="1">
    <source>
        <dbReference type="SAM" id="MobiDB-lite"/>
    </source>
</evidence>
<accession>A0A0A9FZW8</accession>
<name>A0A0A9FZW8_ARUDO</name>
<dbReference type="EMBL" id="GBRH01182055">
    <property type="protein sequence ID" value="JAE15841.1"/>
    <property type="molecule type" value="Transcribed_RNA"/>
</dbReference>
<dbReference type="AlphaFoldDB" id="A0A0A9FZW8"/>